<gene>
    <name evidence="1" type="ORF">B4098_0954</name>
</gene>
<comment type="caution">
    <text evidence="1">The sequence shown here is derived from an EMBL/GenBank/DDBJ whole genome shotgun (WGS) entry which is preliminary data.</text>
</comment>
<evidence type="ECO:0000313" key="2">
    <source>
        <dbReference type="Proteomes" id="UP000075288"/>
    </source>
</evidence>
<dbReference type="PATRIC" id="fig|1398.26.peg.877"/>
<protein>
    <submittedName>
        <fullName evidence="1">Uncharacterized protein</fullName>
    </submittedName>
</protein>
<organism evidence="1 2">
    <name type="scientific">Heyndrickxia coagulans</name>
    <name type="common">Weizmannia coagulans</name>
    <dbReference type="NCBI Taxonomy" id="1398"/>
    <lineage>
        <taxon>Bacteria</taxon>
        <taxon>Bacillati</taxon>
        <taxon>Bacillota</taxon>
        <taxon>Bacilli</taxon>
        <taxon>Bacillales</taxon>
        <taxon>Bacillaceae</taxon>
        <taxon>Heyndrickxia</taxon>
    </lineage>
</organism>
<dbReference type="Proteomes" id="UP000075288">
    <property type="component" value="Unassembled WGS sequence"/>
</dbReference>
<dbReference type="EMBL" id="LQYG01000013">
    <property type="protein sequence ID" value="KYC65737.1"/>
    <property type="molecule type" value="Genomic_DNA"/>
</dbReference>
<name>A0A150K849_HEYCO</name>
<sequence length="39" mass="4696">MFTPFVFISKNFILIITRIIAEDAETFRQNPMKIFFILE</sequence>
<proteinExistence type="predicted"/>
<reference evidence="1 2" key="1">
    <citation type="submission" date="2016-01" db="EMBL/GenBank/DDBJ databases">
        <title>Genome Sequences of Twelve Sporeforming Bacillus Species Isolated from Foods.</title>
        <authorList>
            <person name="Berendsen E.M."/>
            <person name="Wells-Bennik M.H."/>
            <person name="Krawcyk A.O."/>
            <person name="De Jong A."/>
            <person name="Holsappel S."/>
            <person name="Eijlander R.T."/>
            <person name="Kuipers O.P."/>
        </authorList>
    </citation>
    <scope>NUCLEOTIDE SEQUENCE [LARGE SCALE GENOMIC DNA]</scope>
    <source>
        <strain evidence="1 2">B4098</strain>
    </source>
</reference>
<accession>A0A150K849</accession>
<evidence type="ECO:0000313" key="1">
    <source>
        <dbReference type="EMBL" id="KYC65737.1"/>
    </source>
</evidence>
<dbReference type="AlphaFoldDB" id="A0A150K849"/>